<evidence type="ECO:0000313" key="2">
    <source>
        <dbReference type="Proteomes" id="UP001044222"/>
    </source>
</evidence>
<dbReference type="EMBL" id="JAFIRN010000004">
    <property type="protein sequence ID" value="KAG5850555.1"/>
    <property type="molecule type" value="Genomic_DNA"/>
</dbReference>
<comment type="caution">
    <text evidence="1">The sequence shown here is derived from an EMBL/GenBank/DDBJ whole genome shotgun (WGS) entry which is preliminary data.</text>
</comment>
<evidence type="ECO:0000313" key="1">
    <source>
        <dbReference type="EMBL" id="KAG5850555.1"/>
    </source>
</evidence>
<reference evidence="1" key="1">
    <citation type="submission" date="2021-01" db="EMBL/GenBank/DDBJ databases">
        <title>A chromosome-scale assembly of European eel, Anguilla anguilla.</title>
        <authorList>
            <person name="Henkel C."/>
            <person name="Jong-Raadsen S.A."/>
            <person name="Dufour S."/>
            <person name="Weltzien F.-A."/>
            <person name="Palstra A.P."/>
            <person name="Pelster B."/>
            <person name="Spaink H.P."/>
            <person name="Van Den Thillart G.E."/>
            <person name="Jansen H."/>
            <person name="Zahm M."/>
            <person name="Klopp C."/>
            <person name="Cedric C."/>
            <person name="Louis A."/>
            <person name="Berthelot C."/>
            <person name="Parey E."/>
            <person name="Roest Crollius H."/>
            <person name="Montfort J."/>
            <person name="Robinson-Rechavi M."/>
            <person name="Bucao C."/>
            <person name="Bouchez O."/>
            <person name="Gislard M."/>
            <person name="Lluch J."/>
            <person name="Milhes M."/>
            <person name="Lampietro C."/>
            <person name="Lopez Roques C."/>
            <person name="Donnadieu C."/>
            <person name="Braasch I."/>
            <person name="Desvignes T."/>
            <person name="Postlethwait J."/>
            <person name="Bobe J."/>
            <person name="Guiguen Y."/>
            <person name="Dirks R."/>
        </authorList>
    </citation>
    <scope>NUCLEOTIDE SEQUENCE</scope>
    <source>
        <strain evidence="1">Tag_6206</strain>
        <tissue evidence="1">Liver</tissue>
    </source>
</reference>
<name>A0A9D3MNI9_ANGAN</name>
<dbReference type="Proteomes" id="UP001044222">
    <property type="component" value="Unassembled WGS sequence"/>
</dbReference>
<organism evidence="1 2">
    <name type="scientific">Anguilla anguilla</name>
    <name type="common">European freshwater eel</name>
    <name type="synonym">Muraena anguilla</name>
    <dbReference type="NCBI Taxonomy" id="7936"/>
    <lineage>
        <taxon>Eukaryota</taxon>
        <taxon>Metazoa</taxon>
        <taxon>Chordata</taxon>
        <taxon>Craniata</taxon>
        <taxon>Vertebrata</taxon>
        <taxon>Euteleostomi</taxon>
        <taxon>Actinopterygii</taxon>
        <taxon>Neopterygii</taxon>
        <taxon>Teleostei</taxon>
        <taxon>Anguilliformes</taxon>
        <taxon>Anguillidae</taxon>
        <taxon>Anguilla</taxon>
    </lineage>
</organism>
<protein>
    <submittedName>
        <fullName evidence="1">Uncharacterized protein</fullName>
    </submittedName>
</protein>
<accession>A0A9D3MNI9</accession>
<sequence length="89" mass="9980">MFAFVGIKDSSYRMKCLLCLPKNTKIMAFQNSPSNLKKNHIAPSQDSLQSWCMLNWHWSATFPHGIGARHISNIFPAMLSSNSVNQGPV</sequence>
<gene>
    <name evidence="1" type="ORF">ANANG_G00083700</name>
</gene>
<proteinExistence type="predicted"/>
<dbReference type="AlphaFoldDB" id="A0A9D3MNI9"/>
<keyword evidence="2" id="KW-1185">Reference proteome</keyword>